<dbReference type="InterPro" id="IPR029052">
    <property type="entry name" value="Metallo-depent_PP-like"/>
</dbReference>
<dbReference type="Proteomes" id="UP000515804">
    <property type="component" value="Chromosome"/>
</dbReference>
<sequence length="827" mass="90772">MPALLLAAMLALGAPVDASPAACVTVQVEASLPLPRSDRSGPGCIAYQRVARAIPSTEARLLVFGDPQVKSADDVDYFRRDIVEPLVGKHDAALGITLGDLVDDVPALLPEVKAATASLGIPWLHAPGNHDVDPGATSDAASLGNFQRDIGPDTYARQTALANIAVLDDVILLPGQKPGYIGGLREDQFAFLERWLPTLQKNRLLVLAMHIHLFDEAGKDSFRDADRERLFVLLQPFPNVLVLTAHSHTQQHVFHGADTGWHGAKPLHEYNVGAACGSYWSGAADAQGIPAATMADGTPNGYAFLTVRQGGEYALAWHNARDAEDRQIGLHAPNVLRRGAYPAWGVFANVYMGLDDTRVEFRVDGGEWMPMKKVLLPDPALVAENARDDVTEVLRGFDRSPEAELSPHLWRGALPTTLDAGEHVVEVRAFDRWRGEVRARTTYRLEDFVADARVVLRSQADLDAYLAANKGRDTPFDLLPPLTRQRFLASLRFGSKGLGGFGVDDLAMELTPAEVGRVLALFDVEEYAKVVPSRHQDGPPAWRANASSPGRVEMGFDVLYRIAEAGEKGSGNLHRTFAELFGGMSRQPEALARLPDRELIFLLRAVELPMSVAVTSDDVEHLRLIVAEMQRRRIAQVSDLGNVFHAMLKVRRFEDARRFAGEHVQAELPSIPAMVDSIGSNASMPTVWRASIDGETFTRTPLDVSRPVILVTAGCHFSIDAAEDISRDPLLGPAFAKHAHWLVLPPGDEDLDAIREWNHRFPQAKAEPIHDRAEWASLLPGGWEMPVFFILREGRIVERISGWPRNPADNRQPLIDALVRAGMLEKP</sequence>
<keyword evidence="1" id="KW-0732">Signal</keyword>
<gene>
    <name evidence="4" type="ORF">H9L16_14525</name>
</gene>
<dbReference type="InterPro" id="IPR004843">
    <property type="entry name" value="Calcineurin-like_PHP"/>
</dbReference>
<dbReference type="InterPro" id="IPR051918">
    <property type="entry name" value="STPP_CPPED1"/>
</dbReference>
<dbReference type="GO" id="GO:0016787">
    <property type="term" value="F:hydrolase activity"/>
    <property type="evidence" value="ECO:0007669"/>
    <property type="project" value="InterPro"/>
</dbReference>
<dbReference type="PANTHER" id="PTHR43143">
    <property type="entry name" value="METALLOPHOSPHOESTERASE, CALCINEURIN SUPERFAMILY"/>
    <property type="match status" value="1"/>
</dbReference>
<reference evidence="4 5" key="1">
    <citation type="submission" date="2020-08" db="EMBL/GenBank/DDBJ databases">
        <title>Genome sequence of Thermomonas carbonis KCTC 42013T.</title>
        <authorList>
            <person name="Hyun D.-W."/>
            <person name="Bae J.-W."/>
        </authorList>
    </citation>
    <scope>NUCLEOTIDE SEQUENCE [LARGE SCALE GENOMIC DNA]</scope>
    <source>
        <strain evidence="4 5">KCTC 42013</strain>
    </source>
</reference>
<dbReference type="EMBL" id="CP060719">
    <property type="protein sequence ID" value="QNN69840.1"/>
    <property type="molecule type" value="Genomic_DNA"/>
</dbReference>
<protein>
    <submittedName>
        <fullName evidence="4">Calcineurin-like phosphoesterase C-terminal domain-containing protein</fullName>
    </submittedName>
</protein>
<feature type="domain" description="Calcineurin-like phosphoesterase C-terminal" evidence="3">
    <location>
        <begin position="269"/>
        <end position="433"/>
    </location>
</feature>
<proteinExistence type="predicted"/>
<name>A0A7G9SPR5_9GAMM</name>
<dbReference type="PANTHER" id="PTHR43143:SF6">
    <property type="entry name" value="BLL3016 PROTEIN"/>
    <property type="match status" value="1"/>
</dbReference>
<feature type="domain" description="Calcineurin-like phosphoesterase" evidence="2">
    <location>
        <begin position="60"/>
        <end position="249"/>
    </location>
</feature>
<feature type="signal peptide" evidence="1">
    <location>
        <begin position="1"/>
        <end position="18"/>
    </location>
</feature>
<organism evidence="4 5">
    <name type="scientific">Thermomonas carbonis</name>
    <dbReference type="NCBI Taxonomy" id="1463158"/>
    <lineage>
        <taxon>Bacteria</taxon>
        <taxon>Pseudomonadati</taxon>
        <taxon>Pseudomonadota</taxon>
        <taxon>Gammaproteobacteria</taxon>
        <taxon>Lysobacterales</taxon>
        <taxon>Lysobacteraceae</taxon>
        <taxon>Thermomonas</taxon>
    </lineage>
</organism>
<evidence type="ECO:0000259" key="3">
    <source>
        <dbReference type="Pfam" id="PF16370"/>
    </source>
</evidence>
<evidence type="ECO:0000313" key="5">
    <source>
        <dbReference type="Proteomes" id="UP000515804"/>
    </source>
</evidence>
<evidence type="ECO:0000256" key="1">
    <source>
        <dbReference type="SAM" id="SignalP"/>
    </source>
</evidence>
<dbReference type="AlphaFoldDB" id="A0A7G9SPR5"/>
<evidence type="ECO:0000259" key="2">
    <source>
        <dbReference type="Pfam" id="PF00149"/>
    </source>
</evidence>
<evidence type="ECO:0000313" key="4">
    <source>
        <dbReference type="EMBL" id="QNN69840.1"/>
    </source>
</evidence>
<dbReference type="Pfam" id="PF16370">
    <property type="entry name" value="MetallophosC"/>
    <property type="match status" value="1"/>
</dbReference>
<accession>A0A7G9SPR5</accession>
<dbReference type="KEGG" id="tcn:H9L16_14525"/>
<dbReference type="InterPro" id="IPR032288">
    <property type="entry name" value="Metallophos_C"/>
</dbReference>
<dbReference type="Pfam" id="PF00149">
    <property type="entry name" value="Metallophos"/>
    <property type="match status" value="1"/>
</dbReference>
<dbReference type="SUPFAM" id="SSF56300">
    <property type="entry name" value="Metallo-dependent phosphatases"/>
    <property type="match status" value="1"/>
</dbReference>
<feature type="chain" id="PRO_5028980916" evidence="1">
    <location>
        <begin position="19"/>
        <end position="827"/>
    </location>
</feature>
<dbReference type="Gene3D" id="3.60.21.10">
    <property type="match status" value="1"/>
</dbReference>
<keyword evidence="5" id="KW-1185">Reference proteome</keyword>